<dbReference type="SUPFAM" id="SSF47598">
    <property type="entry name" value="Ribbon-helix-helix"/>
    <property type="match status" value="1"/>
</dbReference>
<dbReference type="OrthoDB" id="2389872at2"/>
<reference evidence="3 4" key="1">
    <citation type="submission" date="2020-08" db="EMBL/GenBank/DDBJ databases">
        <title>Genomic Encyclopedia of Type Strains, Phase IV (KMG-IV): sequencing the most valuable type-strain genomes for metagenomic binning, comparative biology and taxonomic classification.</title>
        <authorList>
            <person name="Goeker M."/>
        </authorList>
    </citation>
    <scope>NUCLEOTIDE SEQUENCE [LARGE SCALE GENOMIC DNA]</scope>
    <source>
        <strain evidence="3 4">DSM 24448</strain>
    </source>
</reference>
<protein>
    <submittedName>
        <fullName evidence="3">Plasmid stability protein</fullName>
    </submittedName>
</protein>
<evidence type="ECO:0000313" key="4">
    <source>
        <dbReference type="Proteomes" id="UP000548978"/>
    </source>
</evidence>
<sequence>MGQLLIRNVPDHEIAELKAQAERERISLEQRLRNLVAEAARKEQDAFWELAARMREATRGADIDVDATIREGREERDRAIIGDL</sequence>
<proteinExistence type="predicted"/>
<dbReference type="Pfam" id="PF22513">
    <property type="entry name" value="FitA-like_RHH"/>
    <property type="match status" value="1"/>
</dbReference>
<dbReference type="GO" id="GO:0006355">
    <property type="term" value="P:regulation of DNA-templated transcription"/>
    <property type="evidence" value="ECO:0007669"/>
    <property type="project" value="InterPro"/>
</dbReference>
<dbReference type="InterPro" id="IPR010985">
    <property type="entry name" value="Ribbon_hlx_hlx"/>
</dbReference>
<keyword evidence="4" id="KW-1185">Reference proteome</keyword>
<feature type="domain" description="Antitoxin FitA-like ribbon-helix-helix" evidence="2">
    <location>
        <begin position="3"/>
        <end position="40"/>
    </location>
</feature>
<comment type="caution">
    <text evidence="3">The sequence shown here is derived from an EMBL/GenBank/DDBJ whole genome shotgun (WGS) entry which is preliminary data.</text>
</comment>
<evidence type="ECO:0000313" key="3">
    <source>
        <dbReference type="EMBL" id="MBB5661070.1"/>
    </source>
</evidence>
<accession>A0A7W9A4S5</accession>
<dbReference type="AlphaFoldDB" id="A0A7W9A4S5"/>
<dbReference type="Proteomes" id="UP000548978">
    <property type="component" value="Unassembled WGS sequence"/>
</dbReference>
<organism evidence="3 4">
    <name type="scientific">Brevundimonas halotolerans</name>
    <dbReference type="NCBI Taxonomy" id="69670"/>
    <lineage>
        <taxon>Bacteria</taxon>
        <taxon>Pseudomonadati</taxon>
        <taxon>Pseudomonadota</taxon>
        <taxon>Alphaproteobacteria</taxon>
        <taxon>Caulobacterales</taxon>
        <taxon>Caulobacteraceae</taxon>
        <taxon>Brevundimonas</taxon>
    </lineage>
</organism>
<evidence type="ECO:0000256" key="1">
    <source>
        <dbReference type="SAM" id="Coils"/>
    </source>
</evidence>
<gene>
    <name evidence="3" type="ORF">FHS65_001828</name>
</gene>
<dbReference type="RefSeq" id="WP_123288312.1">
    <property type="nucleotide sequence ID" value="NZ_JACIJB010000007.1"/>
</dbReference>
<evidence type="ECO:0000259" key="2">
    <source>
        <dbReference type="Pfam" id="PF22513"/>
    </source>
</evidence>
<feature type="coiled-coil region" evidence="1">
    <location>
        <begin position="14"/>
        <end position="45"/>
    </location>
</feature>
<keyword evidence="1" id="KW-0175">Coiled coil</keyword>
<dbReference type="EMBL" id="JACIJB010000007">
    <property type="protein sequence ID" value="MBB5661070.1"/>
    <property type="molecule type" value="Genomic_DNA"/>
</dbReference>
<name>A0A7W9A4S5_9CAUL</name>
<dbReference type="InterPro" id="IPR053853">
    <property type="entry name" value="FitA-like_RHH"/>
</dbReference>